<dbReference type="GO" id="GO:0004044">
    <property type="term" value="F:amidophosphoribosyltransferase activity"/>
    <property type="evidence" value="ECO:0007669"/>
    <property type="project" value="UniProtKB-UniRule"/>
</dbReference>
<dbReference type="CDD" id="cd06223">
    <property type="entry name" value="PRTases_typeI"/>
    <property type="match status" value="1"/>
</dbReference>
<comment type="cofactor">
    <cofactor evidence="7 10">
        <name>Mg(2+)</name>
        <dbReference type="ChEBI" id="CHEBI:18420"/>
    </cofactor>
    <text evidence="7 10">Binds 1 Mg(2+) ion per subunit.</text>
</comment>
<proteinExistence type="inferred from homology"/>
<keyword evidence="7 11" id="KW-0411">Iron-sulfur</keyword>
<gene>
    <name evidence="7" type="primary">purF</name>
    <name evidence="13" type="ORF">A2751_01170</name>
</gene>
<feature type="binding site" evidence="7 11">
    <location>
        <position position="390"/>
    </location>
    <ligand>
        <name>[4Fe-4S] cluster</name>
        <dbReference type="ChEBI" id="CHEBI:49883"/>
    </ligand>
</feature>
<dbReference type="InterPro" id="IPR017932">
    <property type="entry name" value="GATase_2_dom"/>
</dbReference>
<dbReference type="PANTHER" id="PTHR11907">
    <property type="entry name" value="AMIDOPHOSPHORIBOSYLTRANSFERASE"/>
    <property type="match status" value="1"/>
</dbReference>
<keyword evidence="7 10" id="KW-0460">Magnesium</keyword>
<evidence type="ECO:0000256" key="4">
    <source>
        <dbReference type="ARBA" id="ARBA00022679"/>
    </source>
</evidence>
<accession>A0A1F5NNE7</accession>
<feature type="binding site" evidence="7 10">
    <location>
        <position position="291"/>
    </location>
    <ligand>
        <name>Mg(2+)</name>
        <dbReference type="ChEBI" id="CHEBI:18420"/>
    </ligand>
</feature>
<dbReference type="Pfam" id="PF13522">
    <property type="entry name" value="GATase_6"/>
    <property type="match status" value="1"/>
</dbReference>
<dbReference type="Proteomes" id="UP000176864">
    <property type="component" value="Unassembled WGS sequence"/>
</dbReference>
<keyword evidence="5 7" id="KW-0658">Purine biosynthesis</keyword>
<evidence type="ECO:0000256" key="1">
    <source>
        <dbReference type="ARBA" id="ARBA00005209"/>
    </source>
</evidence>
<dbReference type="Gene3D" id="3.60.20.10">
    <property type="entry name" value="Glutamine Phosphoribosylpyrophosphate, subunit 1, domain 1"/>
    <property type="match status" value="1"/>
</dbReference>
<sequence>MCGVFGVAVISDKPEFSAAETVFGGLWALQHRAQDSAGIAVDNGQEIQLHKKLGLVEQVFSQQDLDRLIGKVAIGHLRYQTQGEDSVENAHPILVDSKYGRIAISHNGDLMFAKEARAQLKSNTFTFQTTTDTEVILHLITASKQEQFIDALREALEMVGPSYAIVMIQAGFLIGARDNYGMRPLSIGKLADGSYVLASETIAFDEVNAVFQRDVEPGEIVVIHGAELMSIRTTAKPTHDLAQCVFEHVYFASPGSIMFGRTVQTSREGMGKNLAEEHPVDAEIVVPVPDSGSPAAVGYSTASGVPICLAILRHQYAGRTFITRGEKVRSLKAHRKFKVIRGMVNEKRIILIDDSLVRGNTMKKLIEKLRKAGATEIHVRIACPPTVSPCFYGVDTPTKGELKAAVNTIQEICEFIGADSLEYLSLGGLLKAVRGSTNKFCVACYTGKYQTPLSQERAGDLSMV</sequence>
<dbReference type="SUPFAM" id="SSF56235">
    <property type="entry name" value="N-terminal nucleophile aminohydrolases (Ntn hydrolases)"/>
    <property type="match status" value="1"/>
</dbReference>
<dbReference type="SUPFAM" id="SSF53271">
    <property type="entry name" value="PRTase-like"/>
    <property type="match status" value="1"/>
</dbReference>
<evidence type="ECO:0000313" key="14">
    <source>
        <dbReference type="Proteomes" id="UP000176864"/>
    </source>
</evidence>
<evidence type="ECO:0000259" key="12">
    <source>
        <dbReference type="PROSITE" id="PS51278"/>
    </source>
</evidence>
<evidence type="ECO:0000256" key="10">
    <source>
        <dbReference type="PIRSR" id="PIRSR000485-2"/>
    </source>
</evidence>
<dbReference type="GO" id="GO:0009113">
    <property type="term" value="P:purine nucleobase biosynthetic process"/>
    <property type="evidence" value="ECO:0007669"/>
    <property type="project" value="UniProtKB-UniRule"/>
</dbReference>
<dbReference type="InterPro" id="IPR000836">
    <property type="entry name" value="PRTase_dom"/>
</dbReference>
<dbReference type="PROSITE" id="PS51278">
    <property type="entry name" value="GATASE_TYPE_2"/>
    <property type="match status" value="1"/>
</dbReference>
<dbReference type="InterPro" id="IPR029057">
    <property type="entry name" value="PRTase-like"/>
</dbReference>
<dbReference type="Gene3D" id="3.40.50.2020">
    <property type="match status" value="1"/>
</dbReference>
<dbReference type="STRING" id="1817824.A2751_01170"/>
<keyword evidence="4 7" id="KW-0808">Transferase</keyword>
<comment type="catalytic activity">
    <reaction evidence="7 8">
        <text>5-phospho-beta-D-ribosylamine + L-glutamate + diphosphate = 5-phospho-alpha-D-ribose 1-diphosphate + L-glutamine + H2O</text>
        <dbReference type="Rhea" id="RHEA:14905"/>
        <dbReference type="ChEBI" id="CHEBI:15377"/>
        <dbReference type="ChEBI" id="CHEBI:29985"/>
        <dbReference type="ChEBI" id="CHEBI:33019"/>
        <dbReference type="ChEBI" id="CHEBI:58017"/>
        <dbReference type="ChEBI" id="CHEBI:58359"/>
        <dbReference type="ChEBI" id="CHEBI:58681"/>
        <dbReference type="EC" id="2.4.2.14"/>
    </reaction>
</comment>
<reference evidence="13 14" key="1">
    <citation type="journal article" date="2016" name="Nat. Commun.">
        <title>Thousands of microbial genomes shed light on interconnected biogeochemical processes in an aquifer system.</title>
        <authorList>
            <person name="Anantharaman K."/>
            <person name="Brown C.T."/>
            <person name="Hug L.A."/>
            <person name="Sharon I."/>
            <person name="Castelle C.J."/>
            <person name="Probst A.J."/>
            <person name="Thomas B.C."/>
            <person name="Singh A."/>
            <person name="Wilkins M.J."/>
            <person name="Karaoz U."/>
            <person name="Brodie E.L."/>
            <person name="Williams K.H."/>
            <person name="Hubbard S.S."/>
            <person name="Banfield J.F."/>
        </authorList>
    </citation>
    <scope>NUCLEOTIDE SEQUENCE [LARGE SCALE GENOMIC DNA]</scope>
</reference>
<dbReference type="HAMAP" id="MF_01931">
    <property type="entry name" value="PurF"/>
    <property type="match status" value="1"/>
</dbReference>
<comment type="similarity">
    <text evidence="2 7 8">In the C-terminal section; belongs to the purine/pyrimidine phosphoribosyltransferase family.</text>
</comment>
<feature type="domain" description="Glutamine amidotransferase type-2" evidence="12">
    <location>
        <begin position="2"/>
        <end position="226"/>
    </location>
</feature>
<keyword evidence="6 7" id="KW-0315">Glutamine amidotransferase</keyword>
<evidence type="ECO:0000256" key="2">
    <source>
        <dbReference type="ARBA" id="ARBA00010138"/>
    </source>
</evidence>
<evidence type="ECO:0000256" key="9">
    <source>
        <dbReference type="PIRSR" id="PIRSR000485-1"/>
    </source>
</evidence>
<keyword evidence="3 7" id="KW-0328">Glycosyltransferase</keyword>
<evidence type="ECO:0000256" key="5">
    <source>
        <dbReference type="ARBA" id="ARBA00022755"/>
    </source>
</evidence>
<keyword evidence="7 10" id="KW-0479">Metal-binding</keyword>
<evidence type="ECO:0000313" key="13">
    <source>
        <dbReference type="EMBL" id="OGE79052.1"/>
    </source>
</evidence>
<evidence type="ECO:0000256" key="6">
    <source>
        <dbReference type="ARBA" id="ARBA00022962"/>
    </source>
</evidence>
<dbReference type="InterPro" id="IPR029055">
    <property type="entry name" value="Ntn_hydrolases_N"/>
</dbReference>
<dbReference type="NCBIfam" id="TIGR01134">
    <property type="entry name" value="purF"/>
    <property type="match status" value="1"/>
</dbReference>
<name>A0A1F5NNE7_9BACT</name>
<comment type="function">
    <text evidence="7">Catalyzes the formation of phosphoribosylamine from phosphoribosylpyrophosphate (PRPP) and glutamine.</text>
</comment>
<feature type="binding site" evidence="7 11">
    <location>
        <position position="244"/>
    </location>
    <ligand>
        <name>[4Fe-4S] cluster</name>
        <dbReference type="ChEBI" id="CHEBI:49883"/>
    </ligand>
</feature>
<comment type="cofactor">
    <cofactor evidence="7 11">
        <name>[4Fe-4S] cluster</name>
        <dbReference type="ChEBI" id="CHEBI:49883"/>
    </cofactor>
    <text evidence="7 11">Binds 1 [4Fe-4S] cluster per subunit.</text>
</comment>
<dbReference type="UniPathway" id="UPA00074">
    <property type="reaction ID" value="UER00124"/>
</dbReference>
<dbReference type="GO" id="GO:0051539">
    <property type="term" value="F:4 iron, 4 sulfur cluster binding"/>
    <property type="evidence" value="ECO:0007669"/>
    <property type="project" value="UniProtKB-KW"/>
</dbReference>
<keyword evidence="7" id="KW-0004">4Fe-4S</keyword>
<dbReference type="GO" id="GO:0000287">
    <property type="term" value="F:magnesium ion binding"/>
    <property type="evidence" value="ECO:0007669"/>
    <property type="project" value="UniProtKB-UniRule"/>
</dbReference>
<dbReference type="EMBL" id="MFEK01000010">
    <property type="protein sequence ID" value="OGE79052.1"/>
    <property type="molecule type" value="Genomic_DNA"/>
</dbReference>
<evidence type="ECO:0000256" key="11">
    <source>
        <dbReference type="PIRSR" id="PIRSR000485-3"/>
    </source>
</evidence>
<dbReference type="InterPro" id="IPR005854">
    <property type="entry name" value="PurF"/>
</dbReference>
<comment type="caution">
    <text evidence="13">The sequence shown here is derived from an EMBL/GenBank/DDBJ whole genome shotgun (WGS) entry which is preliminary data.</text>
</comment>
<organism evidence="13 14">
    <name type="scientific">Candidatus Doudnabacteria bacterium RIFCSPHIGHO2_01_FULL_46_14</name>
    <dbReference type="NCBI Taxonomy" id="1817824"/>
    <lineage>
        <taxon>Bacteria</taxon>
        <taxon>Candidatus Doudnaibacteriota</taxon>
    </lineage>
</organism>
<dbReference type="AlphaFoldDB" id="A0A1F5NNE7"/>
<feature type="binding site" evidence="7 11">
    <location>
        <position position="444"/>
    </location>
    <ligand>
        <name>[4Fe-4S] cluster</name>
        <dbReference type="ChEBI" id="CHEBI:49883"/>
    </ligand>
</feature>
<evidence type="ECO:0000256" key="3">
    <source>
        <dbReference type="ARBA" id="ARBA00022676"/>
    </source>
</evidence>
<keyword evidence="7 11" id="KW-0408">Iron</keyword>
<dbReference type="PIRSF" id="PIRSF000485">
    <property type="entry name" value="Amd_phspho_trans"/>
    <property type="match status" value="1"/>
</dbReference>
<protein>
    <recommendedName>
        <fullName evidence="7">Amidophosphoribosyltransferase</fullName>
        <shortName evidence="7">ATase</shortName>
        <ecNumber evidence="7">2.4.2.14</ecNumber>
    </recommendedName>
    <alternativeName>
        <fullName evidence="7">Glutamine phosphoribosylpyrophosphate amidotransferase</fullName>
        <shortName evidence="7">GPATase</shortName>
    </alternativeName>
</protein>
<feature type="active site" description="Nucleophile" evidence="7 9">
    <location>
        <position position="2"/>
    </location>
</feature>
<evidence type="ECO:0000256" key="8">
    <source>
        <dbReference type="PIRNR" id="PIRNR000485"/>
    </source>
</evidence>
<feature type="binding site" evidence="7 11">
    <location>
        <position position="441"/>
    </location>
    <ligand>
        <name>[4Fe-4S] cluster</name>
        <dbReference type="ChEBI" id="CHEBI:49883"/>
    </ligand>
</feature>
<comment type="pathway">
    <text evidence="1 7 8">Purine metabolism; IMP biosynthesis via de novo pathway; N(1)-(5-phospho-D-ribosyl)glycinamide from 5-phospho-alpha-D-ribose 1-diphosphate: step 1/2.</text>
</comment>
<evidence type="ECO:0000256" key="7">
    <source>
        <dbReference type="HAMAP-Rule" id="MF_01931"/>
    </source>
</evidence>
<dbReference type="EC" id="2.4.2.14" evidence="7"/>
<dbReference type="GO" id="GO:0006189">
    <property type="term" value="P:'de novo' IMP biosynthetic process"/>
    <property type="evidence" value="ECO:0007669"/>
    <property type="project" value="UniProtKB-UniRule"/>
</dbReference>
<feature type="binding site" evidence="7 10">
    <location>
        <position position="354"/>
    </location>
    <ligand>
        <name>Mg(2+)</name>
        <dbReference type="ChEBI" id="CHEBI:18420"/>
    </ligand>
</feature>
<feature type="binding site" evidence="7 10">
    <location>
        <position position="353"/>
    </location>
    <ligand>
        <name>Mg(2+)</name>
        <dbReference type="ChEBI" id="CHEBI:18420"/>
    </ligand>
</feature>